<organism evidence="2 3">
    <name type="scientific">Klebsiella michiganensis</name>
    <dbReference type="NCBI Taxonomy" id="1134687"/>
    <lineage>
        <taxon>Bacteria</taxon>
        <taxon>Pseudomonadati</taxon>
        <taxon>Pseudomonadota</taxon>
        <taxon>Gammaproteobacteria</taxon>
        <taxon>Enterobacterales</taxon>
        <taxon>Enterobacteriaceae</taxon>
        <taxon>Klebsiella/Raoultella group</taxon>
        <taxon>Klebsiella</taxon>
    </lineage>
</organism>
<dbReference type="Proteomes" id="UP000255050">
    <property type="component" value="Unassembled WGS sequence"/>
</dbReference>
<reference evidence="2 3" key="1">
    <citation type="submission" date="2018-06" db="EMBL/GenBank/DDBJ databases">
        <authorList>
            <consortium name="Pathogen Informatics"/>
            <person name="Doyle S."/>
        </authorList>
    </citation>
    <scope>NUCLEOTIDE SEQUENCE [LARGE SCALE GENOMIC DNA]</scope>
    <source>
        <strain evidence="2 3">NCTC11694</strain>
    </source>
</reference>
<sequence>MSKRKPIKRGKGPQTQNHSAGRGSVITFGAPEPILTTGTEYYNIQYDLQADHWRLPIDRLALAQLPNLNSQHGGVMYARRNMISADYNGGGLTHEELEGAAFDYLLCGDVALLKERNIFGSVCALTPLPSIYLRRRKSGDFVILQEGEPLVYSPDDIIYIKSYDPRQQIYGLPDYIGGDPFRVTEQ</sequence>
<comment type="caution">
    <text evidence="2">The sequence shown here is derived from an EMBL/GenBank/DDBJ whole genome shotgun (WGS) entry which is preliminary data.</text>
</comment>
<evidence type="ECO:0000256" key="1">
    <source>
        <dbReference type="SAM" id="MobiDB-lite"/>
    </source>
</evidence>
<gene>
    <name evidence="2" type="ORF">NCTC11694_00081</name>
</gene>
<accession>A0A7H4LS18</accession>
<feature type="compositionally biased region" description="Basic residues" evidence="1">
    <location>
        <begin position="1"/>
        <end position="11"/>
    </location>
</feature>
<evidence type="ECO:0000313" key="2">
    <source>
        <dbReference type="EMBL" id="STR38944.1"/>
    </source>
</evidence>
<dbReference type="AlphaFoldDB" id="A0A7H4LS18"/>
<protein>
    <submittedName>
        <fullName evidence="2">Putative phage portal protein</fullName>
    </submittedName>
</protein>
<proteinExistence type="predicted"/>
<name>A0A7H4LS18_9ENTR</name>
<evidence type="ECO:0000313" key="3">
    <source>
        <dbReference type="Proteomes" id="UP000255050"/>
    </source>
</evidence>
<dbReference type="EMBL" id="UGJR01000002">
    <property type="protein sequence ID" value="STR38944.1"/>
    <property type="molecule type" value="Genomic_DNA"/>
</dbReference>
<feature type="region of interest" description="Disordered" evidence="1">
    <location>
        <begin position="1"/>
        <end position="26"/>
    </location>
</feature>